<feature type="compositionally biased region" description="Basic residues" evidence="6">
    <location>
        <begin position="857"/>
        <end position="871"/>
    </location>
</feature>
<reference evidence="8" key="1">
    <citation type="submission" date="2018-11" db="EMBL/GenBank/DDBJ databases">
        <authorList>
            <consortium name="Pathogen Informatics"/>
        </authorList>
    </citation>
    <scope>NUCLEOTIDE SEQUENCE</scope>
</reference>
<dbReference type="PROSITE" id="PS52014">
    <property type="entry name" value="SAMD1_WH"/>
    <property type="match status" value="1"/>
</dbReference>
<keyword evidence="5" id="KW-0175">Coiled coil</keyword>
<feature type="coiled-coil region" evidence="5">
    <location>
        <begin position="668"/>
        <end position="695"/>
    </location>
</feature>
<feature type="region of interest" description="Disordered" evidence="6">
    <location>
        <begin position="855"/>
        <end position="874"/>
    </location>
</feature>
<evidence type="ECO:0000256" key="1">
    <source>
        <dbReference type="ARBA" id="ARBA00004123"/>
    </source>
</evidence>
<keyword evidence="3" id="KW-0156">Chromatin regulator</keyword>
<dbReference type="Pfam" id="PF21524">
    <property type="entry name" value="SAMD1_WH"/>
    <property type="match status" value="1"/>
</dbReference>
<accession>A0A448WIE9</accession>
<feature type="domain" description="SAMD1-like winged helix (WH)" evidence="7">
    <location>
        <begin position="522"/>
        <end position="598"/>
    </location>
</feature>
<evidence type="ECO:0000256" key="6">
    <source>
        <dbReference type="SAM" id="MobiDB-lite"/>
    </source>
</evidence>
<keyword evidence="2" id="KW-0597">Phosphoprotein</keyword>
<evidence type="ECO:0000256" key="5">
    <source>
        <dbReference type="SAM" id="Coils"/>
    </source>
</evidence>
<dbReference type="GO" id="GO:0005634">
    <property type="term" value="C:nucleus"/>
    <property type="evidence" value="ECO:0007669"/>
    <property type="project" value="UniProtKB-SubCell"/>
</dbReference>
<name>A0A448WIE9_9PLAT</name>
<comment type="caution">
    <text evidence="8">The sequence shown here is derived from an EMBL/GenBank/DDBJ whole genome shotgun (WGS) entry which is preliminary data.</text>
</comment>
<dbReference type="InterPro" id="IPR048589">
    <property type="entry name" value="SAMD1-like_WH"/>
</dbReference>
<feature type="region of interest" description="Disordered" evidence="6">
    <location>
        <begin position="637"/>
        <end position="661"/>
    </location>
</feature>
<feature type="compositionally biased region" description="Pro residues" evidence="6">
    <location>
        <begin position="349"/>
        <end position="364"/>
    </location>
</feature>
<protein>
    <recommendedName>
        <fullName evidence="7">SAMD1-like winged helix (WH) domain-containing protein</fullName>
    </recommendedName>
</protein>
<evidence type="ECO:0000256" key="2">
    <source>
        <dbReference type="ARBA" id="ARBA00022553"/>
    </source>
</evidence>
<evidence type="ECO:0000256" key="3">
    <source>
        <dbReference type="ARBA" id="ARBA00022853"/>
    </source>
</evidence>
<keyword evidence="9" id="KW-1185">Reference proteome</keyword>
<gene>
    <name evidence="8" type="ORF">PXEA_LOCUS5914</name>
</gene>
<feature type="region of interest" description="Disordered" evidence="6">
    <location>
        <begin position="338"/>
        <end position="367"/>
    </location>
</feature>
<evidence type="ECO:0000256" key="4">
    <source>
        <dbReference type="ARBA" id="ARBA00023242"/>
    </source>
</evidence>
<dbReference type="Proteomes" id="UP000784294">
    <property type="component" value="Unassembled WGS sequence"/>
</dbReference>
<dbReference type="AlphaFoldDB" id="A0A448WIE9"/>
<proteinExistence type="predicted"/>
<comment type="subcellular location">
    <subcellularLocation>
        <location evidence="1">Nucleus</location>
    </subcellularLocation>
</comment>
<dbReference type="EMBL" id="CAAALY010014859">
    <property type="protein sequence ID" value="VEL12474.1"/>
    <property type="molecule type" value="Genomic_DNA"/>
</dbReference>
<feature type="compositionally biased region" description="Low complexity" evidence="6">
    <location>
        <begin position="637"/>
        <end position="652"/>
    </location>
</feature>
<dbReference type="GO" id="GO:0003677">
    <property type="term" value="F:DNA binding"/>
    <property type="evidence" value="ECO:0007669"/>
    <property type="project" value="InterPro"/>
</dbReference>
<sequence>MCIADKTASQYCKLSAVCFRLFAGRFSRSFRACFPFALNLASLQFVDSMENVSLGHSSLHDYLLSDPNPSSSISLPVNSSAGASLSPPSSTSSDKLISFFHNSSSSFYLQEDFISSQPTLNHPSSSSLTLSPTLGHNITAMLAAGPSSIGSPAFVTFNGILQGGMANQNTMAPLPSQTSIPAYPMQAPSLFTGMPALISPSMSANFTPTSLASNSSLSAPLATSIPASLSIPPSSLAQQQTPVSTSVLQPSPFAGFQSPTLIPFNGANGSGGLVNVPSSVPTSLNPSVGSFLAAHHCVPGSPPAASSATLLLAAPSTSANGHIHSFLSHPLSSGLASLSPSVPALTTPQPQPQPQPPPPPPPPTLASFIPPVYSQAHLLTCPSSTQCTVTPSCSMAVTCAPTISITSSGPCNGISPSVSVVSQPNLKPPSSAIGLLTTIQPTLASAKGASCDQASETTANNTIQATLNCVGGISGQSPTKLKLPKAQCVIPSSIITSSSLPQTVTSVATGQMQGTIATADISALEAVEFHRGAILDAIDKLRERKARPDFERISCLLKRHHNITPCETQICLGRLADTGAVVCVDYKGNTSYRNPSKWRKTAIGNGNMANLPNISQLLVEAVKRLLTTHLSNAFDATANSESSSSATDTKTALPNSLTPMGSSTSTLLSFTISEIEQALNSLQNLKKEDNEDESASTEASVPELTGATLKVCLNREATYGKLAKTVDGSFVLDESGEKKKLAAAAPGGVAGGITMAGTMGVSSATSAGSSLSNCTNSTNQIVLPLRLNKKPLPPQSANCVSLYAKLAASQPPIAPATDFSANTNRLFHNPVPLAAKNYPPSKALLPVSSNNVIHSMRTGRRGRPPGSKTKRPILPSEVNNCKASHFLYPGCVTLNEYKVV</sequence>
<evidence type="ECO:0000313" key="8">
    <source>
        <dbReference type="EMBL" id="VEL12474.1"/>
    </source>
</evidence>
<dbReference type="OrthoDB" id="10004495at2759"/>
<dbReference type="GO" id="GO:0006325">
    <property type="term" value="P:chromatin organization"/>
    <property type="evidence" value="ECO:0007669"/>
    <property type="project" value="UniProtKB-KW"/>
</dbReference>
<organism evidence="8 9">
    <name type="scientific">Protopolystoma xenopodis</name>
    <dbReference type="NCBI Taxonomy" id="117903"/>
    <lineage>
        <taxon>Eukaryota</taxon>
        <taxon>Metazoa</taxon>
        <taxon>Spiralia</taxon>
        <taxon>Lophotrochozoa</taxon>
        <taxon>Platyhelminthes</taxon>
        <taxon>Monogenea</taxon>
        <taxon>Polyopisthocotylea</taxon>
        <taxon>Polystomatidea</taxon>
        <taxon>Polystomatidae</taxon>
        <taxon>Protopolystoma</taxon>
    </lineage>
</organism>
<evidence type="ECO:0000259" key="7">
    <source>
        <dbReference type="PROSITE" id="PS52014"/>
    </source>
</evidence>
<keyword evidence="4" id="KW-0539">Nucleus</keyword>
<evidence type="ECO:0000313" key="9">
    <source>
        <dbReference type="Proteomes" id="UP000784294"/>
    </source>
</evidence>